<dbReference type="EMBL" id="JAWDGP010005700">
    <property type="protein sequence ID" value="KAK3753594.1"/>
    <property type="molecule type" value="Genomic_DNA"/>
</dbReference>
<evidence type="ECO:0000313" key="1">
    <source>
        <dbReference type="EMBL" id="KAK3753594.1"/>
    </source>
</evidence>
<sequence length="102" mass="11981">MYRRNKGRDQSKFQHYNMWIIRRIDRLNVQQNRERNEKTPRCAPVRIVLAAAHKPSTQKSIKTSAIDGEHESERPCNMLMVLLHWNISKLHVGFDAAIKEDG</sequence>
<protein>
    <submittedName>
        <fullName evidence="1">Uncharacterized protein</fullName>
    </submittedName>
</protein>
<evidence type="ECO:0000313" key="2">
    <source>
        <dbReference type="Proteomes" id="UP001283361"/>
    </source>
</evidence>
<dbReference type="AlphaFoldDB" id="A0AAE0YPU2"/>
<reference evidence="1" key="1">
    <citation type="journal article" date="2023" name="G3 (Bethesda)">
        <title>A reference genome for the long-term kleptoplast-retaining sea slug Elysia crispata morphotype clarki.</title>
        <authorList>
            <person name="Eastman K.E."/>
            <person name="Pendleton A.L."/>
            <person name="Shaikh M.A."/>
            <person name="Suttiyut T."/>
            <person name="Ogas R."/>
            <person name="Tomko P."/>
            <person name="Gavelis G."/>
            <person name="Widhalm J.R."/>
            <person name="Wisecaver J.H."/>
        </authorList>
    </citation>
    <scope>NUCLEOTIDE SEQUENCE</scope>
    <source>
        <strain evidence="1">ECLA1</strain>
    </source>
</reference>
<proteinExistence type="predicted"/>
<gene>
    <name evidence="1" type="ORF">RRG08_010013</name>
</gene>
<name>A0AAE0YPU2_9GAST</name>
<organism evidence="1 2">
    <name type="scientific">Elysia crispata</name>
    <name type="common">lettuce slug</name>
    <dbReference type="NCBI Taxonomy" id="231223"/>
    <lineage>
        <taxon>Eukaryota</taxon>
        <taxon>Metazoa</taxon>
        <taxon>Spiralia</taxon>
        <taxon>Lophotrochozoa</taxon>
        <taxon>Mollusca</taxon>
        <taxon>Gastropoda</taxon>
        <taxon>Heterobranchia</taxon>
        <taxon>Euthyneura</taxon>
        <taxon>Panpulmonata</taxon>
        <taxon>Sacoglossa</taxon>
        <taxon>Placobranchoidea</taxon>
        <taxon>Plakobranchidae</taxon>
        <taxon>Elysia</taxon>
    </lineage>
</organism>
<accession>A0AAE0YPU2</accession>
<dbReference type="Proteomes" id="UP001283361">
    <property type="component" value="Unassembled WGS sequence"/>
</dbReference>
<comment type="caution">
    <text evidence="1">The sequence shown here is derived from an EMBL/GenBank/DDBJ whole genome shotgun (WGS) entry which is preliminary data.</text>
</comment>
<keyword evidence="2" id="KW-1185">Reference proteome</keyword>